<organism evidence="1">
    <name type="scientific">Solanum lycopersicum</name>
    <name type="common">Tomato</name>
    <name type="synonym">Lycopersicon esculentum</name>
    <dbReference type="NCBI Taxonomy" id="4081"/>
    <lineage>
        <taxon>Eukaryota</taxon>
        <taxon>Viridiplantae</taxon>
        <taxon>Streptophyta</taxon>
        <taxon>Embryophyta</taxon>
        <taxon>Tracheophyta</taxon>
        <taxon>Spermatophyta</taxon>
        <taxon>Magnoliopsida</taxon>
        <taxon>eudicotyledons</taxon>
        <taxon>Gunneridae</taxon>
        <taxon>Pentapetalae</taxon>
        <taxon>asterids</taxon>
        <taxon>lamiids</taxon>
        <taxon>Solanales</taxon>
        <taxon>Solanaceae</taxon>
        <taxon>Solanoideae</taxon>
        <taxon>Solaneae</taxon>
        <taxon>Solanum</taxon>
        <taxon>Solanum subgen. Lycopersicon</taxon>
    </lineage>
</organism>
<evidence type="ECO:0000313" key="1">
    <source>
        <dbReference type="EnsemblPlants" id="Solyc01g091455.1.1"/>
    </source>
</evidence>
<reference evidence="1" key="2">
    <citation type="submission" date="2019-01" db="UniProtKB">
        <authorList>
            <consortium name="EnsemblPlants"/>
        </authorList>
    </citation>
    <scope>IDENTIFICATION</scope>
    <source>
        <strain evidence="1">cv. Heinz 1706</strain>
    </source>
</reference>
<name>A0A3Q7EKA4_SOLLC</name>
<evidence type="ECO:0000313" key="2">
    <source>
        <dbReference type="Proteomes" id="UP000004994"/>
    </source>
</evidence>
<keyword evidence="2" id="KW-1185">Reference proteome</keyword>
<proteinExistence type="predicted"/>
<protein>
    <submittedName>
        <fullName evidence="1">Uncharacterized protein</fullName>
    </submittedName>
</protein>
<reference evidence="1" key="1">
    <citation type="journal article" date="2012" name="Nature">
        <title>The tomato genome sequence provides insights into fleshy fruit evolution.</title>
        <authorList>
            <consortium name="Tomato Genome Consortium"/>
        </authorList>
    </citation>
    <scope>NUCLEOTIDE SEQUENCE [LARGE SCALE GENOMIC DNA]</scope>
    <source>
        <strain evidence="1">cv. Heinz 1706</strain>
    </source>
</reference>
<accession>A0A3Q7EKA4</accession>
<dbReference type="Gramene" id="Solyc01g091455.1.1">
    <property type="protein sequence ID" value="Solyc01g091455.1.1"/>
    <property type="gene ID" value="Solyc01g091455.1"/>
</dbReference>
<dbReference type="InParanoid" id="A0A3Q7EKA4"/>
<dbReference type="AlphaFoldDB" id="A0A3Q7EKA4"/>
<sequence>MYISLICQSNILKLKYEATSMFIFSIVKSLGCTQPQYQSRSGFSSLSITSSLNFPAPIHILATHIAAANPLLTPSATTFVSRRAIANPDPV</sequence>
<dbReference type="Proteomes" id="UP000004994">
    <property type="component" value="Chromosome 1"/>
</dbReference>
<dbReference type="EnsemblPlants" id="Solyc01g091455.1.1">
    <property type="protein sequence ID" value="Solyc01g091455.1.1"/>
    <property type="gene ID" value="Solyc01g091455.1"/>
</dbReference>